<dbReference type="Gene3D" id="2.40.50.180">
    <property type="entry name" value="CheA-289, Domain 4"/>
    <property type="match status" value="1"/>
</dbReference>
<dbReference type="SMART" id="SM00260">
    <property type="entry name" value="CheW"/>
    <property type="match status" value="1"/>
</dbReference>
<comment type="caution">
    <text evidence="2">The sequence shown here is derived from an EMBL/GenBank/DDBJ whole genome shotgun (WGS) entry which is preliminary data.</text>
</comment>
<proteinExistence type="predicted"/>
<accession>A0A9X3A0A4</accession>
<dbReference type="AlphaFoldDB" id="A0A9X3A0A4"/>
<dbReference type="InterPro" id="IPR039315">
    <property type="entry name" value="CheW"/>
</dbReference>
<dbReference type="GO" id="GO:0006935">
    <property type="term" value="P:chemotaxis"/>
    <property type="evidence" value="ECO:0007669"/>
    <property type="project" value="InterPro"/>
</dbReference>
<dbReference type="InterPro" id="IPR036061">
    <property type="entry name" value="CheW-like_dom_sf"/>
</dbReference>
<dbReference type="GO" id="GO:0005829">
    <property type="term" value="C:cytosol"/>
    <property type="evidence" value="ECO:0007669"/>
    <property type="project" value="TreeGrafter"/>
</dbReference>
<gene>
    <name evidence="2" type="ORF">GGQ01_003414</name>
</gene>
<dbReference type="EMBL" id="JANUBF010000058">
    <property type="protein sequence ID" value="MCS4038322.1"/>
    <property type="molecule type" value="Genomic_DNA"/>
</dbReference>
<reference evidence="2" key="1">
    <citation type="submission" date="2022-08" db="EMBL/GenBank/DDBJ databases">
        <title>Genomic Encyclopedia of Type Strains, Phase V (KMG-V): Genome sequencing to study the core and pangenomes of soil and plant-associated prokaryotes.</title>
        <authorList>
            <person name="Whitman W."/>
        </authorList>
    </citation>
    <scope>NUCLEOTIDE SEQUENCE</scope>
    <source>
        <strain evidence="2">SP3012</strain>
    </source>
</reference>
<feature type="domain" description="CheW-like" evidence="1">
    <location>
        <begin position="11"/>
        <end position="161"/>
    </location>
</feature>
<dbReference type="RefSeq" id="WP_183991524.1">
    <property type="nucleotide sequence ID" value="NZ_JACIFG010000015.1"/>
</dbReference>
<dbReference type="GO" id="GO:0007165">
    <property type="term" value="P:signal transduction"/>
    <property type="evidence" value="ECO:0007669"/>
    <property type="project" value="InterPro"/>
</dbReference>
<dbReference type="InterPro" id="IPR002545">
    <property type="entry name" value="CheW-lke_dom"/>
</dbReference>
<dbReference type="CDD" id="cd00732">
    <property type="entry name" value="CheW"/>
    <property type="match status" value="1"/>
</dbReference>
<sequence>MANQSSTVDDTRQFVRFTVGDEDFGVDILSVQEIIRPVEVTSLPHAPDFVEGMINLRGSLVPIIDLCARLGFPPRGRGEETRILVVELEERTVGLVTGPVSEVLQAREETIEPAPDLAAEIDENAPQESAAQGNAVQGVAKLEGQLLLLLSPERLFSEEETKALQSVEGKEKVAAG</sequence>
<protein>
    <submittedName>
        <fullName evidence="2">Purine-binding chemotaxis protein CheW</fullName>
    </submittedName>
</protein>
<dbReference type="Gene3D" id="2.30.30.40">
    <property type="entry name" value="SH3 Domains"/>
    <property type="match status" value="1"/>
</dbReference>
<dbReference type="SUPFAM" id="SSF50341">
    <property type="entry name" value="CheW-like"/>
    <property type="match status" value="1"/>
</dbReference>
<dbReference type="PANTHER" id="PTHR22617:SF23">
    <property type="entry name" value="CHEMOTAXIS PROTEIN CHEW"/>
    <property type="match status" value="1"/>
</dbReference>
<organism evidence="2 3">
    <name type="scientific">Salinibacter ruber</name>
    <dbReference type="NCBI Taxonomy" id="146919"/>
    <lineage>
        <taxon>Bacteria</taxon>
        <taxon>Pseudomonadati</taxon>
        <taxon>Rhodothermota</taxon>
        <taxon>Rhodothermia</taxon>
        <taxon>Rhodothermales</taxon>
        <taxon>Salinibacteraceae</taxon>
        <taxon>Salinibacter</taxon>
    </lineage>
</organism>
<evidence type="ECO:0000313" key="2">
    <source>
        <dbReference type="EMBL" id="MCS4038322.1"/>
    </source>
</evidence>
<dbReference type="PANTHER" id="PTHR22617">
    <property type="entry name" value="CHEMOTAXIS SENSOR HISTIDINE KINASE-RELATED"/>
    <property type="match status" value="1"/>
</dbReference>
<name>A0A9X3A0A4_9BACT</name>
<dbReference type="Proteomes" id="UP001155040">
    <property type="component" value="Unassembled WGS sequence"/>
</dbReference>
<dbReference type="Pfam" id="PF01584">
    <property type="entry name" value="CheW"/>
    <property type="match status" value="1"/>
</dbReference>
<evidence type="ECO:0000259" key="1">
    <source>
        <dbReference type="PROSITE" id="PS50851"/>
    </source>
</evidence>
<evidence type="ECO:0000313" key="3">
    <source>
        <dbReference type="Proteomes" id="UP001155040"/>
    </source>
</evidence>
<dbReference type="PROSITE" id="PS50851">
    <property type="entry name" value="CHEW"/>
    <property type="match status" value="1"/>
</dbReference>